<evidence type="ECO:0008006" key="4">
    <source>
        <dbReference type="Google" id="ProtNLM"/>
    </source>
</evidence>
<dbReference type="HOGENOM" id="CLU_025041_0_0_10"/>
<dbReference type="EMBL" id="CP002831">
    <property type="protein sequence ID" value="AFC24016.1"/>
    <property type="molecule type" value="Genomic_DNA"/>
</dbReference>
<organism evidence="2 3">
    <name type="scientific">Saprospira grandis (strain Lewin)</name>
    <dbReference type="NCBI Taxonomy" id="984262"/>
    <lineage>
        <taxon>Bacteria</taxon>
        <taxon>Pseudomonadati</taxon>
        <taxon>Bacteroidota</taxon>
        <taxon>Saprospiria</taxon>
        <taxon>Saprospirales</taxon>
        <taxon>Saprospiraceae</taxon>
        <taxon>Saprospira</taxon>
    </lineage>
</organism>
<feature type="signal peptide" evidence="1">
    <location>
        <begin position="1"/>
        <end position="18"/>
    </location>
</feature>
<dbReference type="eggNOG" id="COG4206">
    <property type="taxonomic scope" value="Bacteria"/>
</dbReference>
<dbReference type="Proteomes" id="UP000007519">
    <property type="component" value="Chromosome"/>
</dbReference>
<name>H6L5A2_SAPGL</name>
<sequence length="611" mass="71556">MRIVLLAVLLLWANSSWAQTPVDSLQRDSLPAATEAERFQKLGDSLKIKWRYALSENKWAKLDTSLHYMHDFAWGWAQESWTQNYGNLGHWGTPVFAKTWQYEEKELGPRLGAGEHLDRYRLRPNQLRIYEVEGGKALTNLYYSQINLKNLALKAELAQQYNKQLYYGIQYSVLSQRGYFNSLASQHRDLGLQLHYQKANYKGSLFVVSSSQNQSENGGLQDSVLQGLSNDFLETAETSLNEGDNDSPRQENRFLELLYRQNWKNWEHQLHYQQERFKFFDNNLAADSSFYGPLQVNNRGLRMAMQQQLLQNQLSYQLADIKLFLGHRFQAVTQEPLPLEQLNSLFAGANYQGQNLSASGQVLFGEQTLDYQLKLRYERPLSKGLAAAVWGQMQQFRPSFLEQKAYLSGQEIWNNDFGQSQEANLGLGLSWKGQEGSLKAQYFLRQNPIIYNLNGQSEQLNSSLSLLQAELQQSFHYKGFYSDTRLVGQLQVGEEKYWPLPQGQLQQKLYFKGKYFRNASWQFGFRLRYQTAFYAQAYAPTWNQFYLQDEQLLQFYPQLDAFAVLKVYRFRIGLNYQNISYFWENQNYFSSYQYAEANNWLRLSVLWRLFD</sequence>
<keyword evidence="3" id="KW-1185">Reference proteome</keyword>
<gene>
    <name evidence="2" type="ordered locus">SGRA_1281</name>
</gene>
<dbReference type="Pfam" id="PF14121">
    <property type="entry name" value="Porin_10"/>
    <property type="match status" value="1"/>
</dbReference>
<dbReference type="InterPro" id="IPR025631">
    <property type="entry name" value="Porin_10"/>
</dbReference>
<dbReference type="OrthoDB" id="1489309at2"/>
<evidence type="ECO:0000313" key="2">
    <source>
        <dbReference type="EMBL" id="AFC24016.1"/>
    </source>
</evidence>
<accession>H6L5A2</accession>
<dbReference type="AlphaFoldDB" id="H6L5A2"/>
<reference evidence="2 3" key="1">
    <citation type="journal article" date="2012" name="Stand. Genomic Sci.">
        <title>Complete genome sequencing and analysis of Saprospira grandis str. Lewin, a predatory marine bacterium.</title>
        <authorList>
            <person name="Saw J.H."/>
            <person name="Yuryev A."/>
            <person name="Kanbe M."/>
            <person name="Hou S."/>
            <person name="Young A.G."/>
            <person name="Aizawa S."/>
            <person name="Alam M."/>
        </authorList>
    </citation>
    <scope>NUCLEOTIDE SEQUENCE [LARGE SCALE GENOMIC DNA]</scope>
    <source>
        <strain evidence="2 3">Lewin</strain>
    </source>
</reference>
<protein>
    <recommendedName>
        <fullName evidence="4">Beta-barrel porin</fullName>
    </recommendedName>
</protein>
<dbReference type="RefSeq" id="WP_015691661.1">
    <property type="nucleotide sequence ID" value="NC_016940.1"/>
</dbReference>
<evidence type="ECO:0000256" key="1">
    <source>
        <dbReference type="SAM" id="SignalP"/>
    </source>
</evidence>
<feature type="chain" id="PRO_5003604654" description="Beta-barrel porin" evidence="1">
    <location>
        <begin position="19"/>
        <end position="611"/>
    </location>
</feature>
<dbReference type="KEGG" id="sgn:SGRA_1281"/>
<keyword evidence="1" id="KW-0732">Signal</keyword>
<dbReference type="STRING" id="984262.SGRA_1281"/>
<proteinExistence type="predicted"/>
<evidence type="ECO:0000313" key="3">
    <source>
        <dbReference type="Proteomes" id="UP000007519"/>
    </source>
</evidence>